<organism evidence="14 15">
    <name type="scientific">Candidatus Pandoraea novymonadis</name>
    <dbReference type="NCBI Taxonomy" id="1808959"/>
    <lineage>
        <taxon>Bacteria</taxon>
        <taxon>Pseudomonadati</taxon>
        <taxon>Pseudomonadota</taxon>
        <taxon>Betaproteobacteria</taxon>
        <taxon>Burkholderiales</taxon>
        <taxon>Burkholderiaceae</taxon>
        <taxon>Pandoraea</taxon>
    </lineage>
</organism>
<dbReference type="PANTHER" id="PTHR43071">
    <property type="entry name" value="2-AMINO-4-HYDROXY-6-HYDROXYMETHYLDIHYDROPTERIDINE PYROPHOSPHOKINASE"/>
    <property type="match status" value="1"/>
</dbReference>
<name>A0ABX5FDS0_9BURK</name>
<keyword evidence="9" id="KW-0289">Folate biosynthesis</keyword>
<evidence type="ECO:0000256" key="2">
    <source>
        <dbReference type="ARBA" id="ARBA00005810"/>
    </source>
</evidence>
<evidence type="ECO:0000256" key="10">
    <source>
        <dbReference type="ARBA" id="ARBA00029409"/>
    </source>
</evidence>
<protein>
    <recommendedName>
        <fullName evidence="4">2-amino-4-hydroxy-6-hydroxymethyldihydropteridine pyrophosphokinase</fullName>
        <ecNumber evidence="3">2.7.6.3</ecNumber>
    </recommendedName>
    <alternativeName>
        <fullName evidence="11">6-hydroxymethyl-7,8-dihydropterin pyrophosphokinase</fullName>
    </alternativeName>
    <alternativeName>
        <fullName evidence="12">7,8-dihydro-6-hydroxymethylpterin-pyrophosphokinase</fullName>
    </alternativeName>
</protein>
<dbReference type="EC" id="2.7.6.3" evidence="3"/>
<evidence type="ECO:0000256" key="4">
    <source>
        <dbReference type="ARBA" id="ARBA00016218"/>
    </source>
</evidence>
<reference evidence="14 15" key="1">
    <citation type="journal article" date="2017" name="Front. Microbiol.">
        <title>Genome of Ca. Pandoraea novymonadis, an Endosymbiotic Bacterium of the Trypanosomatid Novymonas esmeraldas.</title>
        <authorList>
            <person name="Kostygov A.Y."/>
            <person name="Butenko A."/>
            <person name="Nenarokova A."/>
            <person name="Tashyreva D."/>
            <person name="Flegontov P."/>
            <person name="Lukes J."/>
            <person name="Yurchenko V."/>
        </authorList>
    </citation>
    <scope>NUCLEOTIDE SEQUENCE [LARGE SCALE GENOMIC DNA]</scope>
    <source>
        <strain evidence="14 15">E262</strain>
    </source>
</reference>
<dbReference type="SUPFAM" id="SSF55083">
    <property type="entry name" value="6-hydroxymethyl-7,8-dihydropterin pyrophosphokinase, HPPK"/>
    <property type="match status" value="1"/>
</dbReference>
<evidence type="ECO:0000256" key="12">
    <source>
        <dbReference type="ARBA" id="ARBA00033413"/>
    </source>
</evidence>
<keyword evidence="5" id="KW-0808">Transferase</keyword>
<evidence type="ECO:0000256" key="11">
    <source>
        <dbReference type="ARBA" id="ARBA00029766"/>
    </source>
</evidence>
<dbReference type="InterPro" id="IPR000550">
    <property type="entry name" value="Hppk"/>
</dbReference>
<dbReference type="Proteomes" id="UP000242660">
    <property type="component" value="Unassembled WGS sequence"/>
</dbReference>
<evidence type="ECO:0000259" key="13">
    <source>
        <dbReference type="PROSITE" id="PS00794"/>
    </source>
</evidence>
<evidence type="ECO:0000256" key="7">
    <source>
        <dbReference type="ARBA" id="ARBA00022777"/>
    </source>
</evidence>
<dbReference type="RefSeq" id="WP_106181787.1">
    <property type="nucleotide sequence ID" value="NZ_MUHY01000001.1"/>
</dbReference>
<dbReference type="Pfam" id="PF01288">
    <property type="entry name" value="HPPK"/>
    <property type="match status" value="1"/>
</dbReference>
<dbReference type="EMBL" id="MUHY01000001">
    <property type="protein sequence ID" value="PSB91881.1"/>
    <property type="molecule type" value="Genomic_DNA"/>
</dbReference>
<evidence type="ECO:0000256" key="3">
    <source>
        <dbReference type="ARBA" id="ARBA00013253"/>
    </source>
</evidence>
<dbReference type="Gene3D" id="3.30.70.560">
    <property type="entry name" value="7,8-Dihydro-6-hydroxymethylpterin-pyrophosphokinase HPPK"/>
    <property type="match status" value="1"/>
</dbReference>
<keyword evidence="6" id="KW-0547">Nucleotide-binding</keyword>
<evidence type="ECO:0000313" key="15">
    <source>
        <dbReference type="Proteomes" id="UP000242660"/>
    </source>
</evidence>
<accession>A0ABX5FDS0</accession>
<comment type="pathway">
    <text evidence="1">Cofactor biosynthesis; tetrahydrofolate biosynthesis; 2-amino-4-hydroxy-6-hydroxymethyl-7,8-dihydropteridine diphosphate from 7,8-dihydroneopterin triphosphate: step 4/4.</text>
</comment>
<evidence type="ECO:0000256" key="5">
    <source>
        <dbReference type="ARBA" id="ARBA00022679"/>
    </source>
</evidence>
<keyword evidence="15" id="KW-1185">Reference proteome</keyword>
<evidence type="ECO:0000256" key="8">
    <source>
        <dbReference type="ARBA" id="ARBA00022840"/>
    </source>
</evidence>
<feature type="domain" description="7,8-dihydro-6-hydroxymethylpterin-pyrophosphokinase" evidence="13">
    <location>
        <begin position="88"/>
        <end position="99"/>
    </location>
</feature>
<evidence type="ECO:0000256" key="9">
    <source>
        <dbReference type="ARBA" id="ARBA00022909"/>
    </source>
</evidence>
<evidence type="ECO:0000256" key="6">
    <source>
        <dbReference type="ARBA" id="ARBA00022741"/>
    </source>
</evidence>
<comment type="caution">
    <text evidence="14">The sequence shown here is derived from an EMBL/GenBank/DDBJ whole genome shotgun (WGS) entry which is preliminary data.</text>
</comment>
<sequence>MTTVAYLGLGANLGDTHQSLKDAIVSLAQNAGIKITGRSEIYRSAPVDATGDDYLNCAIRLETTLSARQLLTLCLSIEKNFGRERSFRNAPRTLDLDLLLYGDKHINEPDLLVPHPCIAGRAFVLLPLRDLDFDLEIPGIGRVTDLLPHVAKQRIELLTSSCCPNRRTSMV</sequence>
<keyword evidence="7" id="KW-0418">Kinase</keyword>
<dbReference type="NCBIfam" id="TIGR01498">
    <property type="entry name" value="folK"/>
    <property type="match status" value="1"/>
</dbReference>
<dbReference type="CDD" id="cd00483">
    <property type="entry name" value="HPPK"/>
    <property type="match status" value="1"/>
</dbReference>
<evidence type="ECO:0000256" key="1">
    <source>
        <dbReference type="ARBA" id="ARBA00005051"/>
    </source>
</evidence>
<comment type="function">
    <text evidence="10">Catalyzes the transfer of pyrophosphate from adenosine triphosphate (ATP) to 6-hydroxymethyl-7,8-dihydropterin, an enzymatic step in folate biosynthesis pathway.</text>
</comment>
<comment type="similarity">
    <text evidence="2">Belongs to the HPPK family.</text>
</comment>
<proteinExistence type="inferred from homology"/>
<keyword evidence="8" id="KW-0067">ATP-binding</keyword>
<dbReference type="InterPro" id="IPR035907">
    <property type="entry name" value="Hppk_sf"/>
</dbReference>
<evidence type="ECO:0000313" key="14">
    <source>
        <dbReference type="EMBL" id="PSB91881.1"/>
    </source>
</evidence>
<dbReference type="PROSITE" id="PS00794">
    <property type="entry name" value="HPPK"/>
    <property type="match status" value="1"/>
</dbReference>
<dbReference type="PANTHER" id="PTHR43071:SF1">
    <property type="entry name" value="2-AMINO-4-HYDROXY-6-HYDROXYMETHYLDIHYDROPTERIDINE PYROPHOSPHOKINASE"/>
    <property type="match status" value="1"/>
</dbReference>
<gene>
    <name evidence="14" type="primary">folK</name>
    <name evidence="14" type="ORF">BZL35_00098</name>
</gene>